<accession>A0ABW6IA86</accession>
<dbReference type="PRINTS" id="PR00600">
    <property type="entry name" value="PP2APR55"/>
</dbReference>
<dbReference type="InterPro" id="IPR011659">
    <property type="entry name" value="WD40"/>
</dbReference>
<feature type="repeat" description="WD" evidence="4">
    <location>
        <begin position="651"/>
        <end position="684"/>
    </location>
</feature>
<keyword evidence="3" id="KW-0677">Repeat</keyword>
<dbReference type="InterPro" id="IPR019775">
    <property type="entry name" value="WD40_repeat_CS"/>
</dbReference>
<feature type="repeat" description="WD" evidence="4">
    <location>
        <begin position="693"/>
        <end position="734"/>
    </location>
</feature>
<comment type="similarity">
    <text evidence="1">Belongs to the phosphatase 2A regulatory subunit B family.</text>
</comment>
<dbReference type="PRINTS" id="PR00320">
    <property type="entry name" value="GPROTEINBRPT"/>
</dbReference>
<dbReference type="SMART" id="SM00320">
    <property type="entry name" value="WD40"/>
    <property type="match status" value="14"/>
</dbReference>
<keyword evidence="9" id="KW-1185">Reference proteome</keyword>
<dbReference type="InterPro" id="IPR001680">
    <property type="entry name" value="WD40_rpt"/>
</dbReference>
<feature type="domain" description="Anaphase-promoting complex subunit 4-like WD40" evidence="6">
    <location>
        <begin position="578"/>
        <end position="643"/>
    </location>
</feature>
<dbReference type="Gene3D" id="3.40.50.300">
    <property type="entry name" value="P-loop containing nucleotide triphosphate hydrolases"/>
    <property type="match status" value="1"/>
</dbReference>
<feature type="repeat" description="WD" evidence="4">
    <location>
        <begin position="1044"/>
        <end position="1085"/>
    </location>
</feature>
<dbReference type="Pfam" id="PF12894">
    <property type="entry name" value="ANAPC4_WD40"/>
    <property type="match status" value="1"/>
</dbReference>
<dbReference type="SUPFAM" id="SSF50978">
    <property type="entry name" value="WD40 repeat-like"/>
    <property type="match status" value="2"/>
</dbReference>
<dbReference type="InterPro" id="IPR020472">
    <property type="entry name" value="WD40_PAC1"/>
</dbReference>
<evidence type="ECO:0000259" key="7">
    <source>
        <dbReference type="Pfam" id="PF26355"/>
    </source>
</evidence>
<dbReference type="CDD" id="cd00200">
    <property type="entry name" value="WD40"/>
    <property type="match status" value="2"/>
</dbReference>
<dbReference type="InterPro" id="IPR015943">
    <property type="entry name" value="WD40/YVTN_repeat-like_dom_sf"/>
</dbReference>
<name>A0ABW6IA86_9CYAN</name>
<dbReference type="EMBL" id="JBHZOL010000013">
    <property type="protein sequence ID" value="MFE4105058.1"/>
    <property type="molecule type" value="Genomic_DNA"/>
</dbReference>
<evidence type="ECO:0000259" key="6">
    <source>
        <dbReference type="Pfam" id="PF12894"/>
    </source>
</evidence>
<dbReference type="InterPro" id="IPR036322">
    <property type="entry name" value="WD40_repeat_dom_sf"/>
</dbReference>
<protein>
    <submittedName>
        <fullName evidence="8">AAA family ATPase</fullName>
    </submittedName>
</protein>
<feature type="repeat" description="WD" evidence="4">
    <location>
        <begin position="1002"/>
        <end position="1033"/>
    </location>
</feature>
<evidence type="ECO:0000256" key="2">
    <source>
        <dbReference type="ARBA" id="ARBA00022574"/>
    </source>
</evidence>
<feature type="repeat" description="WD" evidence="4">
    <location>
        <begin position="918"/>
        <end position="959"/>
    </location>
</feature>
<evidence type="ECO:0000313" key="9">
    <source>
        <dbReference type="Proteomes" id="UP001600165"/>
    </source>
</evidence>
<dbReference type="PANTHER" id="PTHR19879:SF9">
    <property type="entry name" value="TRANSCRIPTION INITIATION FACTOR TFIID SUBUNIT 5"/>
    <property type="match status" value="1"/>
</dbReference>
<evidence type="ECO:0000259" key="5">
    <source>
        <dbReference type="Pfam" id="PF00931"/>
    </source>
</evidence>
<sequence>MDFDQVFSTVDTLVFDAEGRHLSEAERVVLSAAWDNVTYEQAAEGVGYSSSYLKRDIGPKLWKRLSQLLQEPIGKKNFKLRFGLSLSSNGGQPVEDFASGASSSSVAVVAPPLRPRQSWGDLALDVSNFLGREAEFEQLKDWIIRDRCRLVNLWGEAGIGKTFLAVKLAQQLQAQFDVVFCCWLSPELTTADLLTQLVNFLANGSSAPLPQTPAEQIDWLLRQFDQQRCLIVLDGVESAFAARQLLGTYRSGCEVYRDFLEAIAVRQHKSCLLWVGREQARLLNTAAVRSHQLTGLKTAEVQALLQNKLSAAAATAWAELRDRYGGNPRHLLVTTLTIDTVFQGQLEQFLRQPLELDDEISRTFAPLFQRLSAAEQRVMYWLAIADEPLSFETLQAISVEDLREQVIRSLLGRSLGVFHRDPERLGQSPLIQLYCLQQFRQQVKSELDQASPRLLNSHALIQAKAKEAIQHKQRRQLLQPLAAHLQQRCPSKQALIEKFGRLLAAMSSSSLGEHHYGAGNLINLCQQLDLPLSAFEWSKLSLRQADFQRLNLHGIDLSQTVLSETVFAKPLSKNPVAAFHPTEPLLATGDDEGRIIVWRLSDGKPQQVFSNVSGAAIHALAFSADGQFLAEGADDQQLRLWNLPQEHPYPFQGVTQVIRCLTFSADDQILASGSDDGAIQLWDVGVGDCLTCLATAAAPITSLCFSPDGDWLMGCSEAQTIHYWNVRTETSHTFRNGTDSWLSTVAFLPAAALEPMAAAQTWRPMAVSCSDRSVLLWQIDADRPWRRFLPEQFETPPAAIALSPDGRYLAYSRQSRQVALWHLPNQTPLAAPPEFEQPVSFLRFSPDGRYLAIGSDYLIQLWDLATAQVLRTLRGSRYPVSSFTGDFNQGLLVSGHRDDSVRVWQVNLYSNHSRCQQVFQHQNWVRTLAFSPDGAWLASGSDDCTIRLWQTANADFAYTLSGHTDPVRALAFDPSSQTLASAGQDGSIRLWQVQTGRFSTQLSGHAAAVYALAFSADGRWLASGGDDQSLHLWYLPHGHAQIIDQAHNRRIHRLCFNAAGTQLLSGSYDQQVKLWQLEPLACLTTWQQPQHRVCEVLFQSADEPRVVSSCDRALAYWSIQAEQPYYSRQAHETAVEQTALSADNQHLISLSTNAELGIWEIASGTQRLALHVDRPYERLNIRDSVGLEPLEKHLLQLLGAVEL</sequence>
<dbReference type="InterPro" id="IPR000009">
    <property type="entry name" value="PP2A_PR55"/>
</dbReference>
<dbReference type="Gene3D" id="2.130.10.10">
    <property type="entry name" value="YVTN repeat-like/Quinoprotein amine dehydrogenase"/>
    <property type="match status" value="3"/>
</dbReference>
<evidence type="ECO:0000256" key="1">
    <source>
        <dbReference type="ARBA" id="ARBA00008259"/>
    </source>
</evidence>
<evidence type="ECO:0000256" key="3">
    <source>
        <dbReference type="ARBA" id="ARBA00022737"/>
    </source>
</evidence>
<dbReference type="InterPro" id="IPR024977">
    <property type="entry name" value="Apc4-like_WD40_dom"/>
</dbReference>
<feature type="domain" description="vWA-MoxR associated protein N-terminal HTH" evidence="7">
    <location>
        <begin position="1"/>
        <end position="79"/>
    </location>
</feature>
<feature type="domain" description="NB-ARC" evidence="5">
    <location>
        <begin position="133"/>
        <end position="236"/>
    </location>
</feature>
<gene>
    <name evidence="8" type="ORF">ACFVKH_02130</name>
</gene>
<feature type="repeat" description="WD" evidence="4">
    <location>
        <begin position="617"/>
        <end position="643"/>
    </location>
</feature>
<reference evidence="8 9" key="1">
    <citation type="submission" date="2024-10" db="EMBL/GenBank/DDBJ databases">
        <authorList>
            <person name="Ratan Roy A."/>
            <person name="Morales Sandoval P.H."/>
            <person name="De Los Santos Villalobos S."/>
            <person name="Chakraborty S."/>
            <person name="Mukherjee J."/>
        </authorList>
    </citation>
    <scope>NUCLEOTIDE SEQUENCE [LARGE SCALE GENOMIC DNA]</scope>
    <source>
        <strain evidence="8 9">S1</strain>
    </source>
</reference>
<dbReference type="Pfam" id="PF07676">
    <property type="entry name" value="PD40"/>
    <property type="match status" value="1"/>
</dbReference>
<dbReference type="SUPFAM" id="SSF52540">
    <property type="entry name" value="P-loop containing nucleoside triphosphate hydrolases"/>
    <property type="match status" value="1"/>
</dbReference>
<dbReference type="Pfam" id="PF26355">
    <property type="entry name" value="HTH_VMAP-M9"/>
    <property type="match status" value="1"/>
</dbReference>
<organism evidence="8 9">
    <name type="scientific">Almyronema epifaneia S1</name>
    <dbReference type="NCBI Taxonomy" id="2991925"/>
    <lineage>
        <taxon>Bacteria</taxon>
        <taxon>Bacillati</taxon>
        <taxon>Cyanobacteriota</taxon>
        <taxon>Cyanophyceae</taxon>
        <taxon>Nodosilineales</taxon>
        <taxon>Nodosilineaceae</taxon>
        <taxon>Almyronema</taxon>
        <taxon>Almyronema epifaneia</taxon>
    </lineage>
</organism>
<dbReference type="Pfam" id="PF00931">
    <property type="entry name" value="NB-ARC"/>
    <property type="match status" value="1"/>
</dbReference>
<dbReference type="InterPro" id="IPR027417">
    <property type="entry name" value="P-loop_NTPase"/>
</dbReference>
<dbReference type="Pfam" id="PF00400">
    <property type="entry name" value="WD40"/>
    <property type="match status" value="8"/>
</dbReference>
<dbReference type="PROSITE" id="PS00678">
    <property type="entry name" value="WD_REPEATS_1"/>
    <property type="match status" value="2"/>
</dbReference>
<comment type="caution">
    <text evidence="8">The sequence shown here is derived from an EMBL/GenBank/DDBJ whole genome shotgun (WGS) entry which is preliminary data.</text>
</comment>
<dbReference type="RefSeq" id="WP_377960994.1">
    <property type="nucleotide sequence ID" value="NZ_JBHZOL010000013.1"/>
</dbReference>
<dbReference type="InterPro" id="IPR058651">
    <property type="entry name" value="HTH_VMAP-M9"/>
</dbReference>
<evidence type="ECO:0000313" key="8">
    <source>
        <dbReference type="EMBL" id="MFE4105058.1"/>
    </source>
</evidence>
<dbReference type="InterPro" id="IPR002182">
    <property type="entry name" value="NB-ARC"/>
</dbReference>
<proteinExistence type="inferred from homology"/>
<dbReference type="PANTHER" id="PTHR19879">
    <property type="entry name" value="TRANSCRIPTION INITIATION FACTOR TFIID"/>
    <property type="match status" value="1"/>
</dbReference>
<feature type="repeat" description="WD" evidence="4">
    <location>
        <begin position="960"/>
        <end position="1001"/>
    </location>
</feature>
<evidence type="ECO:0000256" key="4">
    <source>
        <dbReference type="PROSITE-ProRule" id="PRU00221"/>
    </source>
</evidence>
<keyword evidence="2 4" id="KW-0853">WD repeat</keyword>
<feature type="repeat" description="WD" evidence="4">
    <location>
        <begin position="1128"/>
        <end position="1169"/>
    </location>
</feature>
<dbReference type="PROSITE" id="PS50082">
    <property type="entry name" value="WD_REPEATS_2"/>
    <property type="match status" value="9"/>
</dbReference>
<dbReference type="Proteomes" id="UP001600165">
    <property type="component" value="Unassembled WGS sequence"/>
</dbReference>
<feature type="repeat" description="WD" evidence="4">
    <location>
        <begin position="873"/>
        <end position="907"/>
    </location>
</feature>
<dbReference type="PROSITE" id="PS50294">
    <property type="entry name" value="WD_REPEATS_REGION"/>
    <property type="match status" value="6"/>
</dbReference>